<dbReference type="EMBL" id="CVRL01000013">
    <property type="protein sequence ID" value="CRL10561.1"/>
    <property type="molecule type" value="Genomic_DNA"/>
</dbReference>
<keyword evidence="6" id="KW-0418">Kinase</keyword>
<dbReference type="InterPro" id="IPR050351">
    <property type="entry name" value="BphY/WalK/GraS-like"/>
</dbReference>
<accession>A0A0H5D083</accession>
<dbReference type="InterPro" id="IPR003594">
    <property type="entry name" value="HATPase_dom"/>
</dbReference>
<reference evidence="11" key="1">
    <citation type="submission" date="2015-05" db="EMBL/GenBank/DDBJ databases">
        <authorList>
            <person name="Rodrigo-Torres Lidia"/>
            <person name="Arahal R.David."/>
        </authorList>
    </citation>
    <scope>NUCLEOTIDE SEQUENCE [LARGE SCALE GENOMIC DNA]</scope>
    <source>
        <strain evidence="11">CECT 7321</strain>
    </source>
</reference>
<dbReference type="PROSITE" id="PS50885">
    <property type="entry name" value="HAMP"/>
    <property type="match status" value="1"/>
</dbReference>
<comment type="catalytic activity">
    <reaction evidence="1">
        <text>ATP + protein L-histidine = ADP + protein N-phospho-L-histidine.</text>
        <dbReference type="EC" id="2.7.13.3"/>
    </reaction>
</comment>
<keyword evidence="5 10" id="KW-0808">Transferase</keyword>
<dbReference type="SMART" id="SM00387">
    <property type="entry name" value="HATPase_c"/>
    <property type="match status" value="1"/>
</dbReference>
<proteinExistence type="predicted"/>
<evidence type="ECO:0000256" key="6">
    <source>
        <dbReference type="ARBA" id="ARBA00022777"/>
    </source>
</evidence>
<dbReference type="Gene3D" id="6.10.340.10">
    <property type="match status" value="1"/>
</dbReference>
<dbReference type="PROSITE" id="PS50109">
    <property type="entry name" value="HIS_KIN"/>
    <property type="match status" value="1"/>
</dbReference>
<dbReference type="CDD" id="cd06225">
    <property type="entry name" value="HAMP"/>
    <property type="match status" value="1"/>
</dbReference>
<evidence type="ECO:0000256" key="5">
    <source>
        <dbReference type="ARBA" id="ARBA00022679"/>
    </source>
</evidence>
<dbReference type="InterPro" id="IPR005467">
    <property type="entry name" value="His_kinase_dom"/>
</dbReference>
<dbReference type="Pfam" id="PF00512">
    <property type="entry name" value="HisKA"/>
    <property type="match status" value="1"/>
</dbReference>
<dbReference type="Gene3D" id="1.10.287.130">
    <property type="match status" value="1"/>
</dbReference>
<dbReference type="Pfam" id="PF00672">
    <property type="entry name" value="HAMP"/>
    <property type="match status" value="1"/>
</dbReference>
<name>A0A0H5D083_9RHOB</name>
<dbReference type="RefSeq" id="WP_243445080.1">
    <property type="nucleotide sequence ID" value="NZ_CVRL01000013.1"/>
</dbReference>
<dbReference type="STRING" id="481446.NIT7645_00109"/>
<dbReference type="GO" id="GO:0016020">
    <property type="term" value="C:membrane"/>
    <property type="evidence" value="ECO:0007669"/>
    <property type="project" value="UniProtKB-SubCell"/>
</dbReference>
<protein>
    <recommendedName>
        <fullName evidence="3">histidine kinase</fullName>
        <ecNumber evidence="3">2.7.13.3</ecNumber>
    </recommendedName>
</protein>
<organism evidence="10 11">
    <name type="scientific">Phaeobacter italicus</name>
    <dbReference type="NCBI Taxonomy" id="481446"/>
    <lineage>
        <taxon>Bacteria</taxon>
        <taxon>Pseudomonadati</taxon>
        <taxon>Pseudomonadota</taxon>
        <taxon>Alphaproteobacteria</taxon>
        <taxon>Rhodobacterales</taxon>
        <taxon>Roseobacteraceae</taxon>
        <taxon>Phaeobacter</taxon>
    </lineage>
</organism>
<evidence type="ECO:0000256" key="3">
    <source>
        <dbReference type="ARBA" id="ARBA00012438"/>
    </source>
</evidence>
<evidence type="ECO:0000313" key="11">
    <source>
        <dbReference type="Proteomes" id="UP000043764"/>
    </source>
</evidence>
<keyword evidence="4" id="KW-0597">Phosphoprotein</keyword>
<evidence type="ECO:0000256" key="4">
    <source>
        <dbReference type="ARBA" id="ARBA00022553"/>
    </source>
</evidence>
<dbReference type="InterPro" id="IPR036097">
    <property type="entry name" value="HisK_dim/P_sf"/>
</dbReference>
<dbReference type="GO" id="GO:0000156">
    <property type="term" value="F:phosphorelay response regulator activity"/>
    <property type="evidence" value="ECO:0007669"/>
    <property type="project" value="TreeGrafter"/>
</dbReference>
<dbReference type="SUPFAM" id="SSF47384">
    <property type="entry name" value="Homodimeric domain of signal transducing histidine kinase"/>
    <property type="match status" value="1"/>
</dbReference>
<dbReference type="GO" id="GO:0030295">
    <property type="term" value="F:protein kinase activator activity"/>
    <property type="evidence" value="ECO:0007669"/>
    <property type="project" value="TreeGrafter"/>
</dbReference>
<comment type="subcellular location">
    <subcellularLocation>
        <location evidence="2">Membrane</location>
    </subcellularLocation>
</comment>
<dbReference type="SUPFAM" id="SSF158472">
    <property type="entry name" value="HAMP domain-like"/>
    <property type="match status" value="1"/>
</dbReference>
<gene>
    <name evidence="10" type="primary">cph1</name>
    <name evidence="10" type="ORF">NIT7321_01407</name>
</gene>
<feature type="domain" description="HAMP" evidence="9">
    <location>
        <begin position="134"/>
        <end position="186"/>
    </location>
</feature>
<keyword evidence="7" id="KW-1133">Transmembrane helix</keyword>
<evidence type="ECO:0000259" key="8">
    <source>
        <dbReference type="PROSITE" id="PS50109"/>
    </source>
</evidence>
<sequence>MSLTFRLRVCLIFCLIAICTAMLLQWTYLNRIEEKTQRLSDLTVPVLASMRSVAEIQQDRVAGLTVGASSDQGIIPGATSLLDDLRSIRDATLTIRADAAETAHLAERIRLTEILVNGLVLLIALGPLWFMIELRIMSRLRTLTRHIQQMASGDLSKPLPKSGTDEIGEIFDAVEKSRQIDADLRRSNEELARFSYVAAHDLRAPLRAISNLVEWTIEDFTEELPEEASRNLTLIRSRTNRLAHHLSALLDYARAGQIEGEFGSFSLTEFVDDVRHHFNANDNFTIKIDQDCGPFGAYLTPLQTILINLLSNAAKHHDRDSGTIHVSCERYQNFIEITVADDGPGIARRYQEQIFVLFQTLKSRDEVEGSGLGLALVQKLASSLGGSVSLRSNPDIARGAVFTVRLPNQAVASAPVPHPVNIKDQKKGVAA</sequence>
<dbReference type="SMART" id="SM00388">
    <property type="entry name" value="HisKA"/>
    <property type="match status" value="1"/>
</dbReference>
<dbReference type="AlphaFoldDB" id="A0A0H5D083"/>
<dbReference type="InterPro" id="IPR036890">
    <property type="entry name" value="HATPase_C_sf"/>
</dbReference>
<dbReference type="PANTHER" id="PTHR42878:SF15">
    <property type="entry name" value="BACTERIOPHYTOCHROME"/>
    <property type="match status" value="1"/>
</dbReference>
<dbReference type="PRINTS" id="PR00344">
    <property type="entry name" value="BCTRLSENSOR"/>
</dbReference>
<feature type="transmembrane region" description="Helical" evidence="7">
    <location>
        <begin position="6"/>
        <end position="29"/>
    </location>
</feature>
<dbReference type="Pfam" id="PF02518">
    <property type="entry name" value="HATPase_c"/>
    <property type="match status" value="1"/>
</dbReference>
<feature type="domain" description="Histidine kinase" evidence="8">
    <location>
        <begin position="197"/>
        <end position="410"/>
    </location>
</feature>
<keyword evidence="7" id="KW-0472">Membrane</keyword>
<evidence type="ECO:0000256" key="1">
    <source>
        <dbReference type="ARBA" id="ARBA00000085"/>
    </source>
</evidence>
<dbReference type="Proteomes" id="UP000043764">
    <property type="component" value="Unassembled WGS sequence"/>
</dbReference>
<dbReference type="CDD" id="cd00075">
    <property type="entry name" value="HATPase"/>
    <property type="match status" value="1"/>
</dbReference>
<evidence type="ECO:0000256" key="7">
    <source>
        <dbReference type="SAM" id="Phobius"/>
    </source>
</evidence>
<dbReference type="CDD" id="cd00082">
    <property type="entry name" value="HisKA"/>
    <property type="match status" value="1"/>
</dbReference>
<evidence type="ECO:0000313" key="10">
    <source>
        <dbReference type="EMBL" id="CRL10561.1"/>
    </source>
</evidence>
<dbReference type="EC" id="2.7.13.3" evidence="3"/>
<evidence type="ECO:0000259" key="9">
    <source>
        <dbReference type="PROSITE" id="PS50885"/>
    </source>
</evidence>
<dbReference type="GO" id="GO:0007234">
    <property type="term" value="P:osmosensory signaling via phosphorelay pathway"/>
    <property type="evidence" value="ECO:0007669"/>
    <property type="project" value="TreeGrafter"/>
</dbReference>
<keyword evidence="7" id="KW-0812">Transmembrane</keyword>
<dbReference type="SMART" id="SM00304">
    <property type="entry name" value="HAMP"/>
    <property type="match status" value="1"/>
</dbReference>
<keyword evidence="11" id="KW-1185">Reference proteome</keyword>
<dbReference type="Gene3D" id="3.30.565.10">
    <property type="entry name" value="Histidine kinase-like ATPase, C-terminal domain"/>
    <property type="match status" value="1"/>
</dbReference>
<dbReference type="InterPro" id="IPR004358">
    <property type="entry name" value="Sig_transdc_His_kin-like_C"/>
</dbReference>
<dbReference type="GO" id="GO:0000155">
    <property type="term" value="F:phosphorelay sensor kinase activity"/>
    <property type="evidence" value="ECO:0007669"/>
    <property type="project" value="InterPro"/>
</dbReference>
<evidence type="ECO:0000256" key="2">
    <source>
        <dbReference type="ARBA" id="ARBA00004370"/>
    </source>
</evidence>
<dbReference type="PANTHER" id="PTHR42878">
    <property type="entry name" value="TWO-COMPONENT HISTIDINE KINASE"/>
    <property type="match status" value="1"/>
</dbReference>
<dbReference type="InterPro" id="IPR003661">
    <property type="entry name" value="HisK_dim/P_dom"/>
</dbReference>
<dbReference type="InterPro" id="IPR003660">
    <property type="entry name" value="HAMP_dom"/>
</dbReference>
<dbReference type="SUPFAM" id="SSF55874">
    <property type="entry name" value="ATPase domain of HSP90 chaperone/DNA topoisomerase II/histidine kinase"/>
    <property type="match status" value="1"/>
</dbReference>